<dbReference type="STRING" id="764291.STRUR_1218"/>
<dbReference type="Proteomes" id="UP000005388">
    <property type="component" value="Unassembled WGS sequence"/>
</dbReference>
<keyword evidence="1" id="KW-0472">Membrane</keyword>
<accession>G5KG57</accession>
<proteinExistence type="predicted"/>
<keyword evidence="3" id="KW-1185">Reference proteome</keyword>
<feature type="transmembrane region" description="Helical" evidence="1">
    <location>
        <begin position="17"/>
        <end position="35"/>
    </location>
</feature>
<protein>
    <submittedName>
        <fullName evidence="2">Uncharacterized protein</fullName>
    </submittedName>
</protein>
<evidence type="ECO:0000256" key="1">
    <source>
        <dbReference type="SAM" id="Phobius"/>
    </source>
</evidence>
<evidence type="ECO:0000313" key="3">
    <source>
        <dbReference type="Proteomes" id="UP000005388"/>
    </source>
</evidence>
<dbReference type="AlphaFoldDB" id="G5KG57"/>
<organism evidence="2 3">
    <name type="scientific">Streptococcus urinalis 2285-97</name>
    <dbReference type="NCBI Taxonomy" id="764291"/>
    <lineage>
        <taxon>Bacteria</taxon>
        <taxon>Bacillati</taxon>
        <taxon>Bacillota</taxon>
        <taxon>Bacilli</taxon>
        <taxon>Lactobacillales</taxon>
        <taxon>Streptococcaceae</taxon>
        <taxon>Streptococcus</taxon>
    </lineage>
</organism>
<keyword evidence="1" id="KW-1133">Transmembrane helix</keyword>
<reference evidence="2 3" key="1">
    <citation type="journal article" date="2014" name="Int. J. Syst. Evol. Microbiol.">
        <title>Phylogenomics and the dynamic genome evolution of the genus Streptococcus.</title>
        <authorList>
            <consortium name="The Broad Institute Genome Sequencing Platform"/>
            <person name="Richards V.P."/>
            <person name="Palmer S.R."/>
            <person name="Pavinski Bitar P.D."/>
            <person name="Qin X."/>
            <person name="Weinstock G.M."/>
            <person name="Highlander S.K."/>
            <person name="Town C.D."/>
            <person name="Burne R.A."/>
            <person name="Stanhope M.J."/>
        </authorList>
    </citation>
    <scope>NUCLEOTIDE SEQUENCE [LARGE SCALE GENOMIC DNA]</scope>
    <source>
        <strain evidence="2 3">2285-97</strain>
    </source>
</reference>
<evidence type="ECO:0000313" key="2">
    <source>
        <dbReference type="EMBL" id="EHJ57018.1"/>
    </source>
</evidence>
<keyword evidence="1" id="KW-0812">Transmembrane</keyword>
<gene>
    <name evidence="2" type="ORF">STRUR_1218</name>
</gene>
<dbReference type="EMBL" id="AEUZ02000001">
    <property type="protein sequence ID" value="EHJ57018.1"/>
    <property type="molecule type" value="Genomic_DNA"/>
</dbReference>
<comment type="caution">
    <text evidence="2">The sequence shown here is derived from an EMBL/GenBank/DDBJ whole genome shotgun (WGS) entry which is preliminary data.</text>
</comment>
<name>G5KG57_9STRE</name>
<sequence length="47" mass="5719">MDQGTTLKRTKRGMSKMFWWILLGIWRLGMIWFIFELITAPEMEDHC</sequence>